<sequence length="82" mass="8783">MKKILFLAMIFTASLSAYAQQATASPTVVPYSYGMYLDISKVVNISPIADVCGPTLAEITYKDSEGKIYILGYSVMGTGCSN</sequence>
<dbReference type="InterPro" id="IPR021245">
    <property type="entry name" value="DUF2790"/>
</dbReference>
<dbReference type="Proteomes" id="UP000681155">
    <property type="component" value="Chromosome"/>
</dbReference>
<gene>
    <name evidence="2" type="ORF">KJF94_18555</name>
</gene>
<organism evidence="2 3">
    <name type="scientific">Pseudomonas hormoni</name>
    <dbReference type="NCBI Taxonomy" id="3093767"/>
    <lineage>
        <taxon>Bacteria</taxon>
        <taxon>Pseudomonadati</taxon>
        <taxon>Pseudomonadota</taxon>
        <taxon>Gammaproteobacteria</taxon>
        <taxon>Pseudomonadales</taxon>
        <taxon>Pseudomonadaceae</taxon>
        <taxon>Pseudomonas</taxon>
    </lineage>
</organism>
<name>A0ABX8EQE1_9PSED</name>
<dbReference type="Gene3D" id="2.30.140.50">
    <property type="entry name" value="Protein of unknown function DUF2790"/>
    <property type="match status" value="1"/>
</dbReference>
<accession>A0ABX8EQE1</accession>
<feature type="chain" id="PRO_5046563100" evidence="1">
    <location>
        <begin position="20"/>
        <end position="82"/>
    </location>
</feature>
<proteinExistence type="predicted"/>
<protein>
    <submittedName>
        <fullName evidence="2">DUF2790 domain-containing protein</fullName>
    </submittedName>
</protein>
<keyword evidence="1" id="KW-0732">Signal</keyword>
<evidence type="ECO:0000313" key="2">
    <source>
        <dbReference type="EMBL" id="QVW21884.1"/>
    </source>
</evidence>
<dbReference type="EMBL" id="CP075566">
    <property type="protein sequence ID" value="QVW21884.1"/>
    <property type="molecule type" value="Genomic_DNA"/>
</dbReference>
<dbReference type="Pfam" id="PF10976">
    <property type="entry name" value="DUF2790"/>
    <property type="match status" value="1"/>
</dbReference>
<dbReference type="RefSeq" id="WP_214377728.1">
    <property type="nucleotide sequence ID" value="NZ_CP075566.1"/>
</dbReference>
<evidence type="ECO:0000256" key="1">
    <source>
        <dbReference type="SAM" id="SignalP"/>
    </source>
</evidence>
<reference evidence="2 3" key="1">
    <citation type="submission" date="2021-05" db="EMBL/GenBank/DDBJ databases">
        <title>Complete genome of the cytokinin-producing biocontrol strain Pseudomonas fluorescens G20-18.</title>
        <authorList>
            <person name="Nielsen T.K."/>
            <person name="Mekureyaw M.F."/>
            <person name="Hansen L.H."/>
            <person name="Nicolaisen M.H."/>
            <person name="Roitsch T.G."/>
            <person name="Hennessy R.C."/>
        </authorList>
    </citation>
    <scope>NUCLEOTIDE SEQUENCE [LARGE SCALE GENOMIC DNA]</scope>
    <source>
        <strain evidence="2 3">G20-18</strain>
    </source>
</reference>
<feature type="signal peptide" evidence="1">
    <location>
        <begin position="1"/>
        <end position="19"/>
    </location>
</feature>
<evidence type="ECO:0000313" key="3">
    <source>
        <dbReference type="Proteomes" id="UP000681155"/>
    </source>
</evidence>
<keyword evidence="3" id="KW-1185">Reference proteome</keyword>